<dbReference type="InterPro" id="IPR013655">
    <property type="entry name" value="PAS_fold_3"/>
</dbReference>
<keyword evidence="2" id="KW-0238">DNA-binding</keyword>
<evidence type="ECO:0000256" key="2">
    <source>
        <dbReference type="ARBA" id="ARBA00023125"/>
    </source>
</evidence>
<dbReference type="Gene3D" id="3.30.450.20">
    <property type="entry name" value="PAS domain"/>
    <property type="match status" value="1"/>
</dbReference>
<dbReference type="PANTHER" id="PTHR44688:SF16">
    <property type="entry name" value="DNA-BINDING TRANSCRIPTIONAL ACTIVATOR DEVR_DOSR"/>
    <property type="match status" value="1"/>
</dbReference>
<dbReference type="CDD" id="cd06170">
    <property type="entry name" value="LuxR_C_like"/>
    <property type="match status" value="1"/>
</dbReference>
<dbReference type="Gene3D" id="2.10.70.100">
    <property type="match status" value="1"/>
</dbReference>
<gene>
    <name evidence="6" type="ORF">K7G82_27955</name>
</gene>
<dbReference type="PRINTS" id="PR00038">
    <property type="entry name" value="HTHLUXR"/>
</dbReference>
<comment type="caution">
    <text evidence="6">The sequence shown here is derived from an EMBL/GenBank/DDBJ whole genome shotgun (WGS) entry which is preliminary data.</text>
</comment>
<evidence type="ECO:0000259" key="4">
    <source>
        <dbReference type="PROSITE" id="PS50043"/>
    </source>
</evidence>
<dbReference type="SMART" id="SM00086">
    <property type="entry name" value="PAC"/>
    <property type="match status" value="1"/>
</dbReference>
<sequence>MADDAFLRADYERLRLTFQAMGSGLWDYDIANDRLFCNTRWYEILGLDPMASPITSIVEFRRHIHPEDVDSATAVDYDKVSQLIASDGRYHHEFRIVRPDGEIRWVRSVACVILDGATQQPRAVGCITDITEFQTGKANNELPAEQPIRAASAPEAPAISDRERECLRWVSVGKTAWETAVILGLSRRTIEFHLNNAVRKLGASNKVHATTTAIRLGLL</sequence>
<keyword evidence="7" id="KW-1185">Reference proteome</keyword>
<evidence type="ECO:0000259" key="5">
    <source>
        <dbReference type="PROSITE" id="PS50113"/>
    </source>
</evidence>
<protein>
    <submittedName>
        <fullName evidence="6">LuxR C-terminal-related transcriptional regulator</fullName>
    </submittedName>
</protein>
<dbReference type="PANTHER" id="PTHR44688">
    <property type="entry name" value="DNA-BINDING TRANSCRIPTIONAL ACTIVATOR DEVR_DOSR"/>
    <property type="match status" value="1"/>
</dbReference>
<dbReference type="Pfam" id="PF00196">
    <property type="entry name" value="GerE"/>
    <property type="match status" value="1"/>
</dbReference>
<keyword evidence="3" id="KW-0804">Transcription</keyword>
<dbReference type="InterPro" id="IPR000792">
    <property type="entry name" value="Tscrpt_reg_LuxR_C"/>
</dbReference>
<dbReference type="InterPro" id="IPR035965">
    <property type="entry name" value="PAS-like_dom_sf"/>
</dbReference>
<dbReference type="InterPro" id="IPR000014">
    <property type="entry name" value="PAS"/>
</dbReference>
<organism evidence="6 7">
    <name type="scientific">Sphingomonas colocasiae</name>
    <dbReference type="NCBI Taxonomy" id="1848973"/>
    <lineage>
        <taxon>Bacteria</taxon>
        <taxon>Pseudomonadati</taxon>
        <taxon>Pseudomonadota</taxon>
        <taxon>Alphaproteobacteria</taxon>
        <taxon>Sphingomonadales</taxon>
        <taxon>Sphingomonadaceae</taxon>
        <taxon>Sphingomonas</taxon>
    </lineage>
</organism>
<accession>A0ABS7PXZ7</accession>
<dbReference type="InterPro" id="IPR000700">
    <property type="entry name" value="PAS-assoc_C"/>
</dbReference>
<dbReference type="RefSeq" id="WP_222993571.1">
    <property type="nucleotide sequence ID" value="NZ_JAINVV010000015.1"/>
</dbReference>
<keyword evidence="1" id="KW-0805">Transcription regulation</keyword>
<feature type="domain" description="HTH luxR-type" evidence="4">
    <location>
        <begin position="152"/>
        <end position="217"/>
    </location>
</feature>
<dbReference type="InterPro" id="IPR016032">
    <property type="entry name" value="Sig_transdc_resp-reg_C-effctor"/>
</dbReference>
<proteinExistence type="predicted"/>
<dbReference type="CDD" id="cd00130">
    <property type="entry name" value="PAS"/>
    <property type="match status" value="1"/>
</dbReference>
<dbReference type="EMBL" id="JAINVV010000015">
    <property type="protein sequence ID" value="MBY8826168.1"/>
    <property type="molecule type" value="Genomic_DNA"/>
</dbReference>
<feature type="domain" description="PAC" evidence="5">
    <location>
        <begin position="90"/>
        <end position="142"/>
    </location>
</feature>
<dbReference type="Proteomes" id="UP000706039">
    <property type="component" value="Unassembled WGS sequence"/>
</dbReference>
<dbReference type="InterPro" id="IPR001610">
    <property type="entry name" value="PAC"/>
</dbReference>
<dbReference type="SMART" id="SM00421">
    <property type="entry name" value="HTH_LUXR"/>
    <property type="match status" value="1"/>
</dbReference>
<evidence type="ECO:0000256" key="1">
    <source>
        <dbReference type="ARBA" id="ARBA00023015"/>
    </source>
</evidence>
<evidence type="ECO:0000313" key="6">
    <source>
        <dbReference type="EMBL" id="MBY8826168.1"/>
    </source>
</evidence>
<evidence type="ECO:0000313" key="7">
    <source>
        <dbReference type="Proteomes" id="UP000706039"/>
    </source>
</evidence>
<dbReference type="SUPFAM" id="SSF55785">
    <property type="entry name" value="PYP-like sensor domain (PAS domain)"/>
    <property type="match status" value="1"/>
</dbReference>
<reference evidence="6 7" key="1">
    <citation type="submission" date="2021-08" db="EMBL/GenBank/DDBJ databases">
        <authorList>
            <person name="Tuo L."/>
        </authorList>
    </citation>
    <scope>NUCLEOTIDE SEQUENCE [LARGE SCALE GENOMIC DNA]</scope>
    <source>
        <strain evidence="6 7">JCM 31229</strain>
    </source>
</reference>
<dbReference type="SUPFAM" id="SSF46894">
    <property type="entry name" value="C-terminal effector domain of the bipartite response regulators"/>
    <property type="match status" value="1"/>
</dbReference>
<name>A0ABS7PXZ7_9SPHN</name>
<dbReference type="PROSITE" id="PS50043">
    <property type="entry name" value="HTH_LUXR_2"/>
    <property type="match status" value="1"/>
</dbReference>
<dbReference type="Gene3D" id="1.10.10.10">
    <property type="entry name" value="Winged helix-like DNA-binding domain superfamily/Winged helix DNA-binding domain"/>
    <property type="match status" value="1"/>
</dbReference>
<evidence type="ECO:0000256" key="3">
    <source>
        <dbReference type="ARBA" id="ARBA00023163"/>
    </source>
</evidence>
<dbReference type="Pfam" id="PF08447">
    <property type="entry name" value="PAS_3"/>
    <property type="match status" value="1"/>
</dbReference>
<dbReference type="PROSITE" id="PS50113">
    <property type="entry name" value="PAC"/>
    <property type="match status" value="1"/>
</dbReference>
<dbReference type="InterPro" id="IPR036388">
    <property type="entry name" value="WH-like_DNA-bd_sf"/>
</dbReference>